<name>A0A7H8QBC9_9BACL</name>
<evidence type="ECO:0000256" key="2">
    <source>
        <dbReference type="ARBA" id="ARBA00004651"/>
    </source>
</evidence>
<dbReference type="PROSITE" id="PS50109">
    <property type="entry name" value="HIS_KIN"/>
    <property type="match status" value="1"/>
</dbReference>
<feature type="transmembrane region" description="Helical" evidence="13">
    <location>
        <begin position="21"/>
        <end position="38"/>
    </location>
</feature>
<keyword evidence="4" id="KW-1003">Cell membrane</keyword>
<dbReference type="PANTHER" id="PTHR45453:SF2">
    <property type="entry name" value="HISTIDINE KINASE"/>
    <property type="match status" value="1"/>
</dbReference>
<evidence type="ECO:0000256" key="12">
    <source>
        <dbReference type="ARBA" id="ARBA00023136"/>
    </source>
</evidence>
<keyword evidence="10 13" id="KW-1133">Transmembrane helix</keyword>
<evidence type="ECO:0000256" key="11">
    <source>
        <dbReference type="ARBA" id="ARBA00023012"/>
    </source>
</evidence>
<evidence type="ECO:0000256" key="5">
    <source>
        <dbReference type="ARBA" id="ARBA00022679"/>
    </source>
</evidence>
<dbReference type="Pfam" id="PF02518">
    <property type="entry name" value="HATPase_c"/>
    <property type="match status" value="1"/>
</dbReference>
<keyword evidence="12 13" id="KW-0472">Membrane</keyword>
<reference evidence="15 16" key="1">
    <citation type="submission" date="2020-04" db="EMBL/GenBank/DDBJ databases">
        <authorList>
            <person name="Pajer P."/>
            <person name="Broz P."/>
        </authorList>
    </citation>
    <scope>NUCLEOTIDE SEQUENCE [LARGE SCALE GENOMIC DNA]</scope>
    <source>
        <strain evidence="16">NRL-ATB46093</strain>
    </source>
</reference>
<dbReference type="InterPro" id="IPR005467">
    <property type="entry name" value="His_kinase_dom"/>
</dbReference>
<evidence type="ECO:0000256" key="9">
    <source>
        <dbReference type="ARBA" id="ARBA00022840"/>
    </source>
</evidence>
<evidence type="ECO:0000259" key="14">
    <source>
        <dbReference type="PROSITE" id="PS50109"/>
    </source>
</evidence>
<evidence type="ECO:0000256" key="4">
    <source>
        <dbReference type="ARBA" id="ARBA00022475"/>
    </source>
</evidence>
<keyword evidence="9" id="KW-0067">ATP-binding</keyword>
<dbReference type="InterPro" id="IPR036890">
    <property type="entry name" value="HATPase_C_sf"/>
</dbReference>
<dbReference type="Gene3D" id="3.30.565.10">
    <property type="entry name" value="Histidine kinase-like ATPase, C-terminal domain"/>
    <property type="match status" value="1"/>
</dbReference>
<dbReference type="GO" id="GO:0005524">
    <property type="term" value="F:ATP binding"/>
    <property type="evidence" value="ECO:0007669"/>
    <property type="project" value="UniProtKB-KW"/>
</dbReference>
<evidence type="ECO:0000256" key="7">
    <source>
        <dbReference type="ARBA" id="ARBA00022741"/>
    </source>
</evidence>
<keyword evidence="7" id="KW-0547">Nucleotide-binding</keyword>
<dbReference type="AlphaFoldDB" id="A0A7H8QBC9"/>
<keyword evidence="5" id="KW-0808">Transferase</keyword>
<dbReference type="InterPro" id="IPR050351">
    <property type="entry name" value="BphY/WalK/GraS-like"/>
</dbReference>
<dbReference type="RefSeq" id="WP_176294660.1">
    <property type="nucleotide sequence ID" value="NZ_CP051177.1"/>
</dbReference>
<dbReference type="SUPFAM" id="SSF55874">
    <property type="entry name" value="ATPase domain of HSP90 chaperone/DNA topoisomerase II/histidine kinase"/>
    <property type="match status" value="1"/>
</dbReference>
<keyword evidence="11" id="KW-0902">Two-component regulatory system</keyword>
<evidence type="ECO:0000256" key="3">
    <source>
        <dbReference type="ARBA" id="ARBA00012438"/>
    </source>
</evidence>
<dbReference type="PANTHER" id="PTHR45453">
    <property type="entry name" value="PHOSPHATE REGULON SENSOR PROTEIN PHOR"/>
    <property type="match status" value="1"/>
</dbReference>
<dbReference type="GO" id="GO:0004721">
    <property type="term" value="F:phosphoprotein phosphatase activity"/>
    <property type="evidence" value="ECO:0007669"/>
    <property type="project" value="TreeGrafter"/>
</dbReference>
<gene>
    <name evidence="15" type="ORF">HF394_11585</name>
</gene>
<evidence type="ECO:0000313" key="15">
    <source>
        <dbReference type="EMBL" id="QKX51180.1"/>
    </source>
</evidence>
<evidence type="ECO:0000256" key="13">
    <source>
        <dbReference type="SAM" id="Phobius"/>
    </source>
</evidence>
<evidence type="ECO:0000313" key="16">
    <source>
        <dbReference type="Proteomes" id="UP000509222"/>
    </source>
</evidence>
<protein>
    <recommendedName>
        <fullName evidence="3">histidine kinase</fullName>
        <ecNumber evidence="3">2.7.13.3</ecNumber>
    </recommendedName>
</protein>
<evidence type="ECO:0000256" key="10">
    <source>
        <dbReference type="ARBA" id="ARBA00022989"/>
    </source>
</evidence>
<dbReference type="GO" id="GO:0005886">
    <property type="term" value="C:plasma membrane"/>
    <property type="evidence" value="ECO:0007669"/>
    <property type="project" value="UniProtKB-SubCell"/>
</dbReference>
<feature type="domain" description="Histidine kinase" evidence="14">
    <location>
        <begin position="130"/>
        <end position="333"/>
    </location>
</feature>
<evidence type="ECO:0000256" key="6">
    <source>
        <dbReference type="ARBA" id="ARBA00022692"/>
    </source>
</evidence>
<sequence>MPDFSRSELLKKFLWSVRPQIFIFTGMMVIFGLVYLLGRLPLDFFLYSMEVSFFLFGIYVAIQYIQYARRYGKVRRLQTTDIATLQELSESPDPFDRLYIEKLALVMRDQREAETAYADRQTNQLDYFTLWLHQIKTPISAISLLNQSSSGKEARQISQELLRLEDYTHMALNYVKLEEPGAELDLSQVDLDGVIKKALKKYSILFIYNGIKLEYEPLQMTVLSDEKWLQNLLEQVISNSLKYTPNGKISIYKDSVKEGRLVIEDTGIGIRPEDLPKIFNKGYSGFNGRLYEKSTGLGLFLSRKICERLGYKLDIQSELGKGTKVLIDLSREELRVFD</sequence>
<proteinExistence type="predicted"/>
<comment type="catalytic activity">
    <reaction evidence="1">
        <text>ATP + protein L-histidine = ADP + protein N-phospho-L-histidine.</text>
        <dbReference type="EC" id="2.7.13.3"/>
    </reaction>
</comment>
<dbReference type="EC" id="2.7.13.3" evidence="3"/>
<keyword evidence="8 15" id="KW-0418">Kinase</keyword>
<organism evidence="15 16">
    <name type="scientific">Planococcus glaciei</name>
    <dbReference type="NCBI Taxonomy" id="459472"/>
    <lineage>
        <taxon>Bacteria</taxon>
        <taxon>Bacillati</taxon>
        <taxon>Bacillota</taxon>
        <taxon>Bacilli</taxon>
        <taxon>Bacillales</taxon>
        <taxon>Caryophanaceae</taxon>
        <taxon>Planococcus</taxon>
    </lineage>
</organism>
<dbReference type="SMART" id="SM00387">
    <property type="entry name" value="HATPase_c"/>
    <property type="match status" value="1"/>
</dbReference>
<dbReference type="PRINTS" id="PR00344">
    <property type="entry name" value="BCTRLSENSOR"/>
</dbReference>
<keyword evidence="6 13" id="KW-0812">Transmembrane</keyword>
<evidence type="ECO:0000256" key="1">
    <source>
        <dbReference type="ARBA" id="ARBA00000085"/>
    </source>
</evidence>
<feature type="transmembrane region" description="Helical" evidence="13">
    <location>
        <begin position="44"/>
        <end position="65"/>
    </location>
</feature>
<dbReference type="InterPro" id="IPR003594">
    <property type="entry name" value="HATPase_dom"/>
</dbReference>
<dbReference type="GO" id="GO:0016036">
    <property type="term" value="P:cellular response to phosphate starvation"/>
    <property type="evidence" value="ECO:0007669"/>
    <property type="project" value="TreeGrafter"/>
</dbReference>
<dbReference type="GO" id="GO:0000155">
    <property type="term" value="F:phosphorelay sensor kinase activity"/>
    <property type="evidence" value="ECO:0007669"/>
    <property type="project" value="TreeGrafter"/>
</dbReference>
<dbReference type="InterPro" id="IPR004358">
    <property type="entry name" value="Sig_transdc_His_kin-like_C"/>
</dbReference>
<dbReference type="Proteomes" id="UP000509222">
    <property type="component" value="Chromosome"/>
</dbReference>
<accession>A0A7H8QBC9</accession>
<reference evidence="16" key="2">
    <citation type="submission" date="2020-06" db="EMBL/GenBank/DDBJ databases">
        <title>Isolation of Planomicrobium glaciei.</title>
        <authorList>
            <person name="Malisova L."/>
            <person name="Safrankova R."/>
            <person name="Jakubu V."/>
            <person name="Spanelova P."/>
        </authorList>
    </citation>
    <scope>NUCLEOTIDE SEQUENCE [LARGE SCALE GENOMIC DNA]</scope>
    <source>
        <strain evidence="16">NRL-ATB46093</strain>
    </source>
</reference>
<evidence type="ECO:0000256" key="8">
    <source>
        <dbReference type="ARBA" id="ARBA00022777"/>
    </source>
</evidence>
<keyword evidence="16" id="KW-1185">Reference proteome</keyword>
<dbReference type="EMBL" id="CP051177">
    <property type="protein sequence ID" value="QKX51180.1"/>
    <property type="molecule type" value="Genomic_DNA"/>
</dbReference>
<comment type="subcellular location">
    <subcellularLocation>
        <location evidence="2">Cell membrane</location>
        <topology evidence="2">Multi-pass membrane protein</topology>
    </subcellularLocation>
</comment>